<keyword evidence="3" id="KW-1185">Reference proteome</keyword>
<dbReference type="Proteomes" id="UP000005938">
    <property type="component" value="Unassembled WGS sequence"/>
</dbReference>
<keyword evidence="1" id="KW-0472">Membrane</keyword>
<dbReference type="AlphaFoldDB" id="I0WH96"/>
<evidence type="ECO:0008006" key="4">
    <source>
        <dbReference type="Google" id="ProtNLM"/>
    </source>
</evidence>
<evidence type="ECO:0000313" key="2">
    <source>
        <dbReference type="EMBL" id="EID75762.1"/>
    </source>
</evidence>
<feature type="transmembrane region" description="Helical" evidence="1">
    <location>
        <begin position="309"/>
        <end position="327"/>
    </location>
</feature>
<feature type="transmembrane region" description="Helical" evidence="1">
    <location>
        <begin position="283"/>
        <end position="303"/>
    </location>
</feature>
<name>I0WH96_9FLAO</name>
<protein>
    <recommendedName>
        <fullName evidence="4">DUF3667 domain-containing protein</fullName>
    </recommendedName>
</protein>
<feature type="transmembrane region" description="Helical" evidence="1">
    <location>
        <begin position="245"/>
        <end position="271"/>
    </location>
</feature>
<dbReference type="InterPro" id="IPR022134">
    <property type="entry name" value="DUF3667"/>
</dbReference>
<feature type="transmembrane region" description="Helical" evidence="1">
    <location>
        <begin position="92"/>
        <end position="109"/>
    </location>
</feature>
<evidence type="ECO:0000256" key="1">
    <source>
        <dbReference type="SAM" id="Phobius"/>
    </source>
</evidence>
<reference evidence="2 3" key="1">
    <citation type="journal article" date="2012" name="J. Bacteriol.">
        <title>Genome Sequence of the Halotolerant Bacterium Imtechella halotolerans K1T.</title>
        <authorList>
            <person name="Kumar S."/>
            <person name="Vikram S."/>
            <person name="Subramanian S."/>
            <person name="Raghava G.P."/>
            <person name="Pinnaka A.K."/>
        </authorList>
    </citation>
    <scope>NUCLEOTIDE SEQUENCE [LARGE SCALE GENOMIC DNA]</scope>
    <source>
        <strain evidence="2 3">K1</strain>
    </source>
</reference>
<dbReference type="EMBL" id="AJJU01000004">
    <property type="protein sequence ID" value="EID75762.1"/>
    <property type="molecule type" value="Genomic_DNA"/>
</dbReference>
<dbReference type="eggNOG" id="COG1566">
    <property type="taxonomic scope" value="Bacteria"/>
</dbReference>
<dbReference type="OrthoDB" id="675873at2"/>
<organism evidence="2 3">
    <name type="scientific">Imtechella halotolerans K1</name>
    <dbReference type="NCBI Taxonomy" id="946077"/>
    <lineage>
        <taxon>Bacteria</taxon>
        <taxon>Pseudomonadati</taxon>
        <taxon>Bacteroidota</taxon>
        <taxon>Flavobacteriia</taxon>
        <taxon>Flavobacteriales</taxon>
        <taxon>Flavobacteriaceae</taxon>
        <taxon>Imtechella</taxon>
    </lineage>
</organism>
<comment type="caution">
    <text evidence="2">The sequence shown here is derived from an EMBL/GenBank/DDBJ whole genome shotgun (WGS) entry which is preliminary data.</text>
</comment>
<gene>
    <name evidence="2" type="ORF">W5A_06093</name>
</gene>
<accession>I0WH96</accession>
<dbReference type="STRING" id="946077.W5A_06093"/>
<proteinExistence type="predicted"/>
<keyword evidence="1" id="KW-0812">Transmembrane</keyword>
<dbReference type="Pfam" id="PF12412">
    <property type="entry name" value="DUF3667"/>
    <property type="match status" value="1"/>
</dbReference>
<sequence>MNELKKSSYKYRGTSCLNCQHPLDKSDKFCPQCSQLNSSKRHTVLDFIEEFFATFFAYDSKLRKTLSAMILKPGKITRDYLDGKRTTYTNPFRFFLSLTIVYFLLLSLSEDFSTLNRYGNSQENAFNFNDETIEQLSSQVPEEQRGGIVVIDSILNSKERKIAQAKRDSIMLSQPKEYFLKVDSLPFWDRIGKKTNYYTKSIPKNPYDSYEETHKKIDVPMNINNKIAFNVSRSLYRIQSQPGNYINYIISKLPFIIFFFLPIFSFFIWLMYNMKQYYYMDHLIFNFHTLSMLILMLILGLFIDLIFKWSVSLWILFIFLIYLYKAMRKFYGQGRVKTIVKFSILNTIFFILAFTTASFLFILSILFY</sequence>
<dbReference type="RefSeq" id="WP_008238477.1">
    <property type="nucleotide sequence ID" value="NZ_AJJU01000004.1"/>
</dbReference>
<feature type="transmembrane region" description="Helical" evidence="1">
    <location>
        <begin position="339"/>
        <end position="367"/>
    </location>
</feature>
<evidence type="ECO:0000313" key="3">
    <source>
        <dbReference type="Proteomes" id="UP000005938"/>
    </source>
</evidence>
<keyword evidence="1" id="KW-1133">Transmembrane helix</keyword>